<feature type="region of interest" description="Disordered" evidence="1">
    <location>
        <begin position="282"/>
        <end position="305"/>
    </location>
</feature>
<dbReference type="AlphaFoldDB" id="A0A8I1D4S7"/>
<dbReference type="Proteomes" id="UP000627573">
    <property type="component" value="Unassembled WGS sequence"/>
</dbReference>
<evidence type="ECO:0000313" key="2">
    <source>
        <dbReference type="EMBL" id="MBH5143445.1"/>
    </source>
</evidence>
<reference evidence="2 3" key="1">
    <citation type="submission" date="2020-12" db="EMBL/GenBank/DDBJ databases">
        <title>Draft genome sequence of furan degrading bacterial strain FUR100.</title>
        <authorList>
            <person name="Woiski C."/>
        </authorList>
    </citation>
    <scope>NUCLEOTIDE SEQUENCE [LARGE SCALE GENOMIC DNA]</scope>
    <source>
        <strain evidence="2 3">FUR100</strain>
    </source>
</reference>
<dbReference type="RefSeq" id="WP_166812927.1">
    <property type="nucleotide sequence ID" value="NZ_JAECSB010000037.1"/>
</dbReference>
<evidence type="ECO:0000256" key="1">
    <source>
        <dbReference type="SAM" id="MobiDB-lite"/>
    </source>
</evidence>
<accession>A0A8I1D4S7</accession>
<proteinExistence type="predicted"/>
<dbReference type="EMBL" id="JAECSB010000037">
    <property type="protein sequence ID" value="MBH5143445.1"/>
    <property type="molecule type" value="Genomic_DNA"/>
</dbReference>
<gene>
    <name evidence="2" type="ORF">I3517_12525</name>
</gene>
<evidence type="ECO:0000313" key="3">
    <source>
        <dbReference type="Proteomes" id="UP000627573"/>
    </source>
</evidence>
<keyword evidence="3" id="KW-1185">Reference proteome</keyword>
<name>A0A8I1D4S7_RHOER</name>
<comment type="caution">
    <text evidence="2">The sequence shown here is derived from an EMBL/GenBank/DDBJ whole genome shotgun (WGS) entry which is preliminary data.</text>
</comment>
<organism evidence="2 3">
    <name type="scientific">Rhodococcus erythropolis</name>
    <name type="common">Arthrobacter picolinophilus</name>
    <dbReference type="NCBI Taxonomy" id="1833"/>
    <lineage>
        <taxon>Bacteria</taxon>
        <taxon>Bacillati</taxon>
        <taxon>Actinomycetota</taxon>
        <taxon>Actinomycetes</taxon>
        <taxon>Mycobacteriales</taxon>
        <taxon>Nocardiaceae</taxon>
        <taxon>Rhodococcus</taxon>
        <taxon>Rhodococcus erythropolis group</taxon>
    </lineage>
</organism>
<protein>
    <recommendedName>
        <fullName evidence="4">ER-bound oxygenase mpaB/mpaB'/Rubber oxygenase catalytic domain-containing protein</fullName>
    </recommendedName>
</protein>
<evidence type="ECO:0008006" key="4">
    <source>
        <dbReference type="Google" id="ProtNLM"/>
    </source>
</evidence>
<sequence>MSKGYKWIVAERESLDPYVDYEKIWKLSTCYYVNDFMMNFLYTTGFPHFILPPHGGEVMYRSNTGKAIHQPDKRESDTAKHFWRWFELGPSDLATQKSIKQVNAIHQGIAKKYPGRYTSLEDFTYTMCWIGADMHRLRLRVGLSGYTENQKIATHLYWQEIAKLFRGENRDSRPGTPVFDAPISDFPSSFDGMLDYMDRYEAIDYPYTEAGAATCEAIIDQFTHRWFPKGTRFLGRQMILSLLDEPPHRVHRLPYPNALIRKVMEFGFAAVVYTQEHILPDPKLSTPEKHRRAAAAKKPREVAVA</sequence>